<comment type="subcellular location">
    <subcellularLocation>
        <location evidence="1">Periplasm</location>
    </subcellularLocation>
</comment>
<evidence type="ECO:0000256" key="2">
    <source>
        <dbReference type="ARBA" id="ARBA00004752"/>
    </source>
</evidence>
<evidence type="ECO:0000256" key="8">
    <source>
        <dbReference type="ARBA" id="ARBA00022801"/>
    </source>
</evidence>
<reference evidence="15 16" key="1">
    <citation type="journal article" date="2015" name="Stand. Genomic Sci.">
        <title>Genomic Encyclopedia of Bacterial and Archaeal Type Strains, Phase III: the genomes of soil and plant-associated and newly described type strains.</title>
        <authorList>
            <person name="Whitman W.B."/>
            <person name="Woyke T."/>
            <person name="Klenk H.P."/>
            <person name="Zhou Y."/>
            <person name="Lilburn T.G."/>
            <person name="Beck B.J."/>
            <person name="De Vos P."/>
            <person name="Vandamme P."/>
            <person name="Eisen J.A."/>
            <person name="Garrity G."/>
            <person name="Hugenholtz P."/>
            <person name="Kyrpides N.C."/>
        </authorList>
    </citation>
    <scope>NUCLEOTIDE SEQUENCE [LARGE SCALE GENOMIC DNA]</scope>
    <source>
        <strain evidence="15 16">CGMCC 1.6858</strain>
    </source>
</reference>
<evidence type="ECO:0000313" key="15">
    <source>
        <dbReference type="EMBL" id="TWI53459.1"/>
    </source>
</evidence>
<dbReference type="Proteomes" id="UP000316905">
    <property type="component" value="Unassembled WGS sequence"/>
</dbReference>
<dbReference type="GO" id="GO:0018104">
    <property type="term" value="P:peptidoglycan-protein cross-linking"/>
    <property type="evidence" value="ECO:0007669"/>
    <property type="project" value="TreeGrafter"/>
</dbReference>
<evidence type="ECO:0000256" key="7">
    <source>
        <dbReference type="ARBA" id="ARBA00022764"/>
    </source>
</evidence>
<dbReference type="EMBL" id="VLKY01000008">
    <property type="protein sequence ID" value="TWI53459.1"/>
    <property type="molecule type" value="Genomic_DNA"/>
</dbReference>
<comment type="caution">
    <text evidence="15">The sequence shown here is derived from an EMBL/GenBank/DDBJ whole genome shotgun (WGS) entry which is preliminary data.</text>
</comment>
<feature type="active site" description="Proton donor/acceptor" evidence="12">
    <location>
        <position position="192"/>
    </location>
</feature>
<dbReference type="AlphaFoldDB" id="A0A562Q9R1"/>
<evidence type="ECO:0000256" key="1">
    <source>
        <dbReference type="ARBA" id="ARBA00004418"/>
    </source>
</evidence>
<keyword evidence="5" id="KW-0808">Transferase</keyword>
<dbReference type="GO" id="GO:0005576">
    <property type="term" value="C:extracellular region"/>
    <property type="evidence" value="ECO:0007669"/>
    <property type="project" value="TreeGrafter"/>
</dbReference>
<evidence type="ECO:0000259" key="14">
    <source>
        <dbReference type="PROSITE" id="PS52029"/>
    </source>
</evidence>
<evidence type="ECO:0000256" key="5">
    <source>
        <dbReference type="ARBA" id="ARBA00022679"/>
    </source>
</evidence>
<evidence type="ECO:0000256" key="13">
    <source>
        <dbReference type="SAM" id="SignalP"/>
    </source>
</evidence>
<dbReference type="GO" id="GO:0071555">
    <property type="term" value="P:cell wall organization"/>
    <property type="evidence" value="ECO:0007669"/>
    <property type="project" value="UniProtKB-UniRule"/>
</dbReference>
<gene>
    <name evidence="15" type="ORF">IQ22_02675</name>
</gene>
<keyword evidence="6 13" id="KW-0732">Signal</keyword>
<keyword evidence="9 12" id="KW-0133">Cell shape</keyword>
<comment type="pathway">
    <text evidence="2 12">Cell wall biogenesis; peptidoglycan biosynthesis.</text>
</comment>
<dbReference type="InterPro" id="IPR038063">
    <property type="entry name" value="Transpep_catalytic_dom"/>
</dbReference>
<evidence type="ECO:0000313" key="16">
    <source>
        <dbReference type="Proteomes" id="UP000316905"/>
    </source>
</evidence>
<dbReference type="Pfam" id="PF17969">
    <property type="entry name" value="Ldt_C"/>
    <property type="match status" value="1"/>
</dbReference>
<organism evidence="15 16">
    <name type="scientific">Pseudomonas duriflava</name>
    <dbReference type="NCBI Taxonomy" id="459528"/>
    <lineage>
        <taxon>Bacteria</taxon>
        <taxon>Pseudomonadati</taxon>
        <taxon>Pseudomonadota</taxon>
        <taxon>Gammaproteobacteria</taxon>
        <taxon>Pseudomonadales</taxon>
        <taxon>Pseudomonadaceae</taxon>
        <taxon>Pseudomonas</taxon>
    </lineage>
</organism>
<dbReference type="GO" id="GO:0008360">
    <property type="term" value="P:regulation of cell shape"/>
    <property type="evidence" value="ECO:0007669"/>
    <property type="project" value="UniProtKB-UniRule"/>
</dbReference>
<dbReference type="InterPro" id="IPR050979">
    <property type="entry name" value="LD-transpeptidase"/>
</dbReference>
<dbReference type="InterPro" id="IPR041597">
    <property type="entry name" value="Ldt_C"/>
</dbReference>
<dbReference type="PANTHER" id="PTHR30582">
    <property type="entry name" value="L,D-TRANSPEPTIDASE"/>
    <property type="match status" value="1"/>
</dbReference>
<keyword evidence="8" id="KW-0378">Hydrolase</keyword>
<feature type="signal peptide" evidence="13">
    <location>
        <begin position="1"/>
        <end position="24"/>
    </location>
</feature>
<evidence type="ECO:0000256" key="4">
    <source>
        <dbReference type="ARBA" id="ARBA00022676"/>
    </source>
</evidence>
<comment type="similarity">
    <text evidence="3">Belongs to the YkuD family.</text>
</comment>
<evidence type="ECO:0000256" key="11">
    <source>
        <dbReference type="ARBA" id="ARBA00023316"/>
    </source>
</evidence>
<feature type="chain" id="PRO_5022230006" evidence="13">
    <location>
        <begin position="25"/>
        <end position="323"/>
    </location>
</feature>
<feature type="active site" description="Nucleophile" evidence="12">
    <location>
        <position position="208"/>
    </location>
</feature>
<dbReference type="UniPathway" id="UPA00219"/>
<dbReference type="Pfam" id="PF03734">
    <property type="entry name" value="YkuD"/>
    <property type="match status" value="1"/>
</dbReference>
<name>A0A562Q9R1_9PSED</name>
<evidence type="ECO:0000256" key="6">
    <source>
        <dbReference type="ARBA" id="ARBA00022729"/>
    </source>
</evidence>
<keyword evidence="7" id="KW-0574">Periplasm</keyword>
<proteinExistence type="inferred from homology"/>
<dbReference type="CDD" id="cd16913">
    <property type="entry name" value="YkuD_like"/>
    <property type="match status" value="1"/>
</dbReference>
<dbReference type="GO" id="GO:0071972">
    <property type="term" value="F:peptidoglycan L,D-transpeptidase activity"/>
    <property type="evidence" value="ECO:0007669"/>
    <property type="project" value="TreeGrafter"/>
</dbReference>
<evidence type="ECO:0000256" key="3">
    <source>
        <dbReference type="ARBA" id="ARBA00005992"/>
    </source>
</evidence>
<keyword evidence="4" id="KW-0328">Glycosyltransferase</keyword>
<dbReference type="SUPFAM" id="SSF141523">
    <property type="entry name" value="L,D-transpeptidase catalytic domain-like"/>
    <property type="match status" value="1"/>
</dbReference>
<dbReference type="Gene3D" id="2.40.440.10">
    <property type="entry name" value="L,D-transpeptidase catalytic domain-like"/>
    <property type="match status" value="1"/>
</dbReference>
<accession>A0A562Q9R1</accession>
<keyword evidence="11 12" id="KW-0961">Cell wall biogenesis/degradation</keyword>
<protein>
    <submittedName>
        <fullName evidence="15">L,D-transpeptidase ErfK/SrfK</fullName>
    </submittedName>
</protein>
<dbReference type="GO" id="GO:0016757">
    <property type="term" value="F:glycosyltransferase activity"/>
    <property type="evidence" value="ECO:0007669"/>
    <property type="project" value="UniProtKB-KW"/>
</dbReference>
<dbReference type="PROSITE" id="PS52029">
    <property type="entry name" value="LD_TPASE"/>
    <property type="match status" value="1"/>
</dbReference>
<sequence length="323" mass="34776">MLSRASSVACLSLATLLAAGSASALELPLPPPGEDIVGQVQVIKAAYEDTFADLGERYDIGYLEMVAANPGVDAWLPGAGTEVVLPTRFILPPGPREGVVINLAEYRMYYYPKDGSSVFTYPLGIGREGWGSPITNTRITGKIKDPSWYPPASIRAEHAAEGDPLPKVVPPGPDNPLGPYKMTLALPGYLIHGSNKKFGIGMRVSHGCFRMLNNNLTELVGMIPVGTPVRIINEPYKFGISDGKLYLEAHEPLSTDDGQPAMLDRHTAVVNAMIRREDLNGQVDLNWDLVRDIVTAQDGLPVEVAKPNASEQTATLQSSGKVM</sequence>
<keyword evidence="16" id="KW-1185">Reference proteome</keyword>
<evidence type="ECO:0000256" key="9">
    <source>
        <dbReference type="ARBA" id="ARBA00022960"/>
    </source>
</evidence>
<dbReference type="InterPro" id="IPR005490">
    <property type="entry name" value="LD_TPept_cat_dom"/>
</dbReference>
<dbReference type="OrthoDB" id="9787225at2"/>
<dbReference type="PANTHER" id="PTHR30582:SF24">
    <property type="entry name" value="L,D-TRANSPEPTIDASE ERFK_SRFK-RELATED"/>
    <property type="match status" value="1"/>
</dbReference>
<keyword evidence="10 12" id="KW-0573">Peptidoglycan synthesis</keyword>
<dbReference type="RefSeq" id="WP_145142503.1">
    <property type="nucleotide sequence ID" value="NZ_VLKY01000008.1"/>
</dbReference>
<evidence type="ECO:0000256" key="12">
    <source>
        <dbReference type="PROSITE-ProRule" id="PRU01373"/>
    </source>
</evidence>
<dbReference type="GO" id="GO:0042597">
    <property type="term" value="C:periplasmic space"/>
    <property type="evidence" value="ECO:0007669"/>
    <property type="project" value="UniProtKB-SubCell"/>
</dbReference>
<feature type="domain" description="L,D-TPase catalytic" evidence="14">
    <location>
        <begin position="97"/>
        <end position="232"/>
    </location>
</feature>
<evidence type="ECO:0000256" key="10">
    <source>
        <dbReference type="ARBA" id="ARBA00022984"/>
    </source>
</evidence>